<dbReference type="Pfam" id="PF22958">
    <property type="entry name" value="Ltn1_1st"/>
    <property type="match status" value="1"/>
</dbReference>
<evidence type="ECO:0000256" key="4">
    <source>
        <dbReference type="ARBA" id="ARBA00007997"/>
    </source>
</evidence>
<dbReference type="PANTHER" id="PTHR12389">
    <property type="entry name" value="ZINC FINGER PROTEIN 294"/>
    <property type="match status" value="1"/>
</dbReference>
<evidence type="ECO:0000256" key="15">
    <source>
        <dbReference type="PROSITE-ProRule" id="PRU00175"/>
    </source>
</evidence>
<evidence type="ECO:0000256" key="14">
    <source>
        <dbReference type="ARBA" id="ARBA00032366"/>
    </source>
</evidence>
<evidence type="ECO:0000256" key="7">
    <source>
        <dbReference type="ARBA" id="ARBA00022490"/>
    </source>
</evidence>
<dbReference type="GO" id="GO:0061630">
    <property type="term" value="F:ubiquitin protein ligase activity"/>
    <property type="evidence" value="ECO:0007669"/>
    <property type="project" value="UniProtKB-EC"/>
</dbReference>
<dbReference type="GO" id="GO:1990116">
    <property type="term" value="P:ribosome-associated ubiquitin-dependent protein catabolic process"/>
    <property type="evidence" value="ECO:0007669"/>
    <property type="project" value="InterPro"/>
</dbReference>
<evidence type="ECO:0000256" key="1">
    <source>
        <dbReference type="ARBA" id="ARBA00000900"/>
    </source>
</evidence>
<dbReference type="InterPro" id="IPR054478">
    <property type="entry name" value="LTN1_UBC"/>
</dbReference>
<organism evidence="18">
    <name type="scientific">Hirondellea gigas</name>
    <dbReference type="NCBI Taxonomy" id="1518452"/>
    <lineage>
        <taxon>Eukaryota</taxon>
        <taxon>Metazoa</taxon>
        <taxon>Ecdysozoa</taxon>
        <taxon>Arthropoda</taxon>
        <taxon>Crustacea</taxon>
        <taxon>Multicrustacea</taxon>
        <taxon>Malacostraca</taxon>
        <taxon>Eumalacostraca</taxon>
        <taxon>Peracarida</taxon>
        <taxon>Amphipoda</taxon>
        <taxon>Amphilochidea</taxon>
        <taxon>Lysianassida</taxon>
        <taxon>Lysianassidira</taxon>
        <taxon>Lysianassoidea</taxon>
        <taxon>Lysianassidae</taxon>
        <taxon>Hirondellea</taxon>
    </lineage>
</organism>
<reference evidence="18" key="1">
    <citation type="submission" date="2017-11" db="EMBL/GenBank/DDBJ databases">
        <title>The sensing device of the deep-sea amphipod.</title>
        <authorList>
            <person name="Kobayashi H."/>
            <person name="Nagahama T."/>
            <person name="Arai W."/>
            <person name="Sasagawa Y."/>
            <person name="Umeda M."/>
            <person name="Hayashi T."/>
            <person name="Nikaido I."/>
            <person name="Watanabe H."/>
            <person name="Oguri K."/>
            <person name="Kitazato H."/>
            <person name="Fujioka K."/>
            <person name="Kido Y."/>
            <person name="Takami H."/>
        </authorList>
    </citation>
    <scope>NUCLEOTIDE SEQUENCE</scope>
    <source>
        <tissue evidence="18">Whole body</tissue>
    </source>
</reference>
<accession>A0A6A7FU61</accession>
<evidence type="ECO:0000256" key="9">
    <source>
        <dbReference type="ARBA" id="ARBA00022723"/>
    </source>
</evidence>
<evidence type="ECO:0000256" key="2">
    <source>
        <dbReference type="ARBA" id="ARBA00004514"/>
    </source>
</evidence>
<dbReference type="InterPro" id="IPR054476">
    <property type="entry name" value="Ltn1_N"/>
</dbReference>
<comment type="catalytic activity">
    <reaction evidence="1">
        <text>S-ubiquitinyl-[E2 ubiquitin-conjugating enzyme]-L-cysteine + [acceptor protein]-L-lysine = [E2 ubiquitin-conjugating enzyme]-L-cysteine + N(6)-ubiquitinyl-[acceptor protein]-L-lysine.</text>
        <dbReference type="EC" id="2.3.2.27"/>
    </reaction>
</comment>
<keyword evidence="9" id="KW-0479">Metal-binding</keyword>
<feature type="compositionally biased region" description="Polar residues" evidence="16">
    <location>
        <begin position="10"/>
        <end position="20"/>
    </location>
</feature>
<keyword evidence="11 15" id="KW-0863">Zinc-finger</keyword>
<comment type="subcellular location">
    <subcellularLocation>
        <location evidence="2">Cytoplasm</location>
        <location evidence="2">Cytosol</location>
    </subcellularLocation>
</comment>
<dbReference type="Pfam" id="PF23009">
    <property type="entry name" value="UBC_like"/>
    <property type="match status" value="1"/>
</dbReference>
<feature type="region of interest" description="Disordered" evidence="16">
    <location>
        <begin position="1"/>
        <end position="20"/>
    </location>
</feature>
<dbReference type="GO" id="GO:0008270">
    <property type="term" value="F:zinc ion binding"/>
    <property type="evidence" value="ECO:0007669"/>
    <property type="project" value="UniProtKB-KW"/>
</dbReference>
<proteinExistence type="evidence at transcript level"/>
<dbReference type="InterPro" id="IPR016024">
    <property type="entry name" value="ARM-type_fold"/>
</dbReference>
<protein>
    <recommendedName>
        <fullName evidence="6">E3 ubiquitin-protein ligase listerin</fullName>
        <ecNumber evidence="5">2.3.2.27</ecNumber>
    </recommendedName>
    <alternativeName>
        <fullName evidence="14">RING-type E3 ubiquitin transferase listerin</fullName>
    </alternativeName>
</protein>
<keyword evidence="12" id="KW-0833">Ubl conjugation pathway</keyword>
<comment type="pathway">
    <text evidence="3">Protein modification; protein ubiquitination.</text>
</comment>
<name>A0A6A7FU61_9CRUS</name>
<dbReference type="Gene3D" id="1.25.10.10">
    <property type="entry name" value="Leucine-rich Repeat Variant"/>
    <property type="match status" value="1"/>
</dbReference>
<keyword evidence="8" id="KW-0808">Transferase</keyword>
<keyword evidence="7" id="KW-0963">Cytoplasm</keyword>
<evidence type="ECO:0000259" key="17">
    <source>
        <dbReference type="PROSITE" id="PS50089"/>
    </source>
</evidence>
<dbReference type="GO" id="GO:0043023">
    <property type="term" value="F:ribosomal large subunit binding"/>
    <property type="evidence" value="ECO:0007669"/>
    <property type="project" value="TreeGrafter"/>
</dbReference>
<dbReference type="SUPFAM" id="SSF48371">
    <property type="entry name" value="ARM repeat"/>
    <property type="match status" value="1"/>
</dbReference>
<dbReference type="UniPathway" id="UPA00143"/>
<dbReference type="InterPro" id="IPR011989">
    <property type="entry name" value="ARM-like"/>
</dbReference>
<dbReference type="Gene3D" id="3.30.40.10">
    <property type="entry name" value="Zinc/RING finger domain, C3HC4 (zinc finger)"/>
    <property type="match status" value="1"/>
</dbReference>
<feature type="compositionally biased region" description="Basic and acidic residues" evidence="16">
    <location>
        <begin position="505"/>
        <end position="534"/>
    </location>
</feature>
<feature type="compositionally biased region" description="Polar residues" evidence="16">
    <location>
        <begin position="493"/>
        <end position="503"/>
    </location>
</feature>
<dbReference type="InterPro" id="IPR013083">
    <property type="entry name" value="Znf_RING/FYVE/PHD"/>
</dbReference>
<dbReference type="InterPro" id="IPR039795">
    <property type="entry name" value="LTN1/Rkr1"/>
</dbReference>
<feature type="compositionally biased region" description="Low complexity" evidence="16">
    <location>
        <begin position="1180"/>
        <end position="1195"/>
    </location>
</feature>
<evidence type="ECO:0000256" key="10">
    <source>
        <dbReference type="ARBA" id="ARBA00022737"/>
    </source>
</evidence>
<sequence length="2029" mass="225683">MGKDKHAQRTKGNQKPSSSVRSAELLGGIGNNSVGFLGFGMGANAPSSLLPNDNCVTQDFRLALRKMAKKDAITKIKALQEFDELIKSEDMSSIKTALPFWPRLYCKLSLDIEKKVRESAQVCHGHLALKVSKLLAPYLCSLVPCWLLAMCDPYIAAASAATHAFQNVFSEDKRPGVLFHCSKEVVDYITDNLFRQTADTLSDPKTTTPVEREDKYIRVVCSTLESISLLLRLTQSHPGYETQLLPLVTNLLHEPQFWKIHKHPSPKVRSLFYHCVSEVTSSSACDIPAACQAVRAGLCDVDAAVLPPAYTALLHLAHKHPLCWEELGCSSKKPVTERLLRLMSDGCRGVATDVAPLLLPLLAVIPHSALTQPAEFYSKLLQAIANNVLRCEIFKSQQEVAVLQQTLFECVRLLSKDATLDRDFWHNVITNMIGEVIQLAIRTTRQLDSCATFESVVSLSLFWTRRAVKQFANSSTDEGVGITASSATSNDNSIAINTANSPCRVSEDSDSKDTDKVNADDHDSKDTDISKSDDCVNTSRTSLISIPSKTEAVSANFTQDLNDILWNVCFTQCILALEDPNRFQLQQICLLLRIIQNPKSHTNSKKSGVKFAPSVTKSPTDIIYNTSNTSILTDERDQSSQGGDREVFNSQFQNCVDSVSKLVTDSYKLYKNGESDLKINYLKLFAELLTVFEEFEPYGGLLKDYETSGDDGESCYMFVLHVLVPELEHCDYGVQCVLAQVLQSHLLRLMPGQQMLVMEAILRTSSVEALRAVLEKQQQHKGQLPDSVRAWLSSAPLGARLVRLLKEALALTIALAYERQDIANEERRRRARGKQRREDCSGEELEEESVLVAHNQRQHLVALVQMVLAAEVSPHNASPVQAFQFSSNYISQILVVLHTSLPTELHVLHHEDSASSTVSNVELVVQLATTVFSSNDCWHLQHTYRLLHSLFLMLCPEDLILALSSSSQKNDDEESQKELHSHVDQSIVLENTILPPRVADALRDLVFLAFSKLVAFVVRDEQSKKTSTEDQSVKESGNVNIGVEYNKCLKGIFEHIILLVGNQRCSYGSALYLAELSNELLMIISNEGTGVDDCDLPLDCDRVREAFDLLLPSEGCWAQWEALMSPIYLAPTVLLGPYNFRRCPLPRNMREAISWDDSYTRAAVFLSTVLARISTPKHLPSTTTAATPHTTATSSGGSEAVDAGVDSTSSTTVHGGVQRLLDIMEGYHITKNNEEDDSSSCPNQLTDDQIMNEQISLGPYIRLACVCVHASYYLETMVQLSHALNLQQSTASSLDSVVETLSENTSTLIARVNRGNLQQVSKVVRDLAAGSETGLWCVTLMRLLADYKKHINVDKLMDGLDLQAFNATAVRQVLLEYLPTTIGVSTLLETEVSRLSTLTDDPFSGVDVLSVVASLLARGPAPVPVVHAVMDIILHWWKHADSVFLFAADVSVNSITADDLTVVLCVVRALRALLKHHVTQLTALHWERLLCATTSWVQSLQDSSQSLEQDSLLGSFVCAVASLVATIENIMQNLNDKAGAAIRDRLPEKLQQEWQEFFSSFLHTTLLTLYVKVEGWYRSGSGRSVLQYCVCRDLCRYAATVPVRDLIQHTLPPLHHQEDIDQQQNLPDNIQVLLNHLCEGLLSPHPSVSGCSHKLLQRVMPEVMKEWCSSGSMVIHKNAEGDVDDGQQLQQRSLPPVLIRLIKQCGPVVSTALDERSVLGGWCVVVPHTDSHTYTVAYCLAWHIVFLALQYCDENAMHDYAAGLKSPELLPQLLTVLMRLLPPEHSFPVPPASCRCNSCVSGNNNMINTSLSHLSPNQCASSYVVWWASSQLFLQSMKLFPYWVRNWYNTQSKKNSDLISTYTTKHFSPVVINEELGAIIDYKSPDDNVKVKVRSQREVIATYTIDDSQLVLTLQLPANLPLAPAVMVHSEHAGVSPKLWEGWKNGLKTVLSYRNSPLLASLKVWKQNLDQKYQGVEPCYICYCIMHNNNHTLPSSQCRTCKKKFHSACLYQWFLTSPHSNCPLCRSVW</sequence>
<dbReference type="GO" id="GO:0005829">
    <property type="term" value="C:cytosol"/>
    <property type="evidence" value="ECO:0007669"/>
    <property type="project" value="UniProtKB-SubCell"/>
</dbReference>
<evidence type="ECO:0000256" key="3">
    <source>
        <dbReference type="ARBA" id="ARBA00004906"/>
    </source>
</evidence>
<dbReference type="SUPFAM" id="SSF57850">
    <property type="entry name" value="RING/U-box"/>
    <property type="match status" value="1"/>
</dbReference>
<evidence type="ECO:0000256" key="6">
    <source>
        <dbReference type="ARBA" id="ARBA00017157"/>
    </source>
</evidence>
<dbReference type="GO" id="GO:0072344">
    <property type="term" value="P:rescue of stalled ribosome"/>
    <property type="evidence" value="ECO:0007669"/>
    <property type="project" value="TreeGrafter"/>
</dbReference>
<evidence type="ECO:0000256" key="13">
    <source>
        <dbReference type="ARBA" id="ARBA00022833"/>
    </source>
</evidence>
<dbReference type="Pfam" id="PF22999">
    <property type="entry name" value="LTN1_E3_ligase_6th"/>
    <property type="match status" value="1"/>
</dbReference>
<dbReference type="CDD" id="cd16491">
    <property type="entry name" value="RING-CH-C4HC3_LTN1"/>
    <property type="match status" value="1"/>
</dbReference>
<feature type="domain" description="RING-type" evidence="17">
    <location>
        <begin position="1979"/>
        <end position="2026"/>
    </location>
</feature>
<dbReference type="InterPro" id="IPR054477">
    <property type="entry name" value="LTN1_E3_ligase_6th"/>
</dbReference>
<evidence type="ECO:0000256" key="16">
    <source>
        <dbReference type="SAM" id="MobiDB-lite"/>
    </source>
</evidence>
<keyword evidence="13" id="KW-0862">Zinc</keyword>
<feature type="region of interest" description="Disordered" evidence="16">
    <location>
        <begin position="1179"/>
        <end position="1212"/>
    </location>
</feature>
<dbReference type="InterPro" id="IPR039804">
    <property type="entry name" value="RING-CH-C4HC3_LTN1"/>
</dbReference>
<evidence type="ECO:0000313" key="18">
    <source>
        <dbReference type="EMBL" id="LAC21642.1"/>
    </source>
</evidence>
<dbReference type="InterPro" id="IPR001841">
    <property type="entry name" value="Znf_RING"/>
</dbReference>
<dbReference type="PANTHER" id="PTHR12389:SF0">
    <property type="entry name" value="E3 UBIQUITIN-PROTEIN LIGASE LISTERIN"/>
    <property type="match status" value="1"/>
</dbReference>
<evidence type="ECO:0000256" key="5">
    <source>
        <dbReference type="ARBA" id="ARBA00012483"/>
    </source>
</evidence>
<dbReference type="GO" id="GO:1990112">
    <property type="term" value="C:RQC complex"/>
    <property type="evidence" value="ECO:0007669"/>
    <property type="project" value="InterPro"/>
</dbReference>
<evidence type="ECO:0000256" key="11">
    <source>
        <dbReference type="ARBA" id="ARBA00022771"/>
    </source>
</evidence>
<dbReference type="PROSITE" id="PS50089">
    <property type="entry name" value="ZF_RING_2"/>
    <property type="match status" value="1"/>
</dbReference>
<evidence type="ECO:0000256" key="12">
    <source>
        <dbReference type="ARBA" id="ARBA00022786"/>
    </source>
</evidence>
<keyword evidence="10" id="KW-0677">Repeat</keyword>
<dbReference type="GO" id="GO:0016567">
    <property type="term" value="P:protein ubiquitination"/>
    <property type="evidence" value="ECO:0007669"/>
    <property type="project" value="UniProtKB-UniPathway"/>
</dbReference>
<comment type="similarity">
    <text evidence="4">Belongs to the LTN1 family.</text>
</comment>
<dbReference type="FunFam" id="3.30.40.10:FF:000038">
    <property type="entry name" value="E3 ubiquitin-protein ligase listerin"/>
    <property type="match status" value="1"/>
</dbReference>
<dbReference type="EMBL" id="IACT01002358">
    <property type="protein sequence ID" value="LAC21642.1"/>
    <property type="molecule type" value="mRNA"/>
</dbReference>
<dbReference type="EC" id="2.3.2.27" evidence="5"/>
<feature type="region of interest" description="Disordered" evidence="16">
    <location>
        <begin position="493"/>
        <end position="534"/>
    </location>
</feature>
<evidence type="ECO:0000256" key="8">
    <source>
        <dbReference type="ARBA" id="ARBA00022679"/>
    </source>
</evidence>